<reference evidence="8 9" key="1">
    <citation type="journal article" date="2016" name="Nat. Commun.">
        <title>Thousands of microbial genomes shed light on interconnected biogeochemical processes in an aquifer system.</title>
        <authorList>
            <person name="Anantharaman K."/>
            <person name="Brown C.T."/>
            <person name="Hug L.A."/>
            <person name="Sharon I."/>
            <person name="Castelle C.J."/>
            <person name="Probst A.J."/>
            <person name="Thomas B.C."/>
            <person name="Singh A."/>
            <person name="Wilkins M.J."/>
            <person name="Karaoz U."/>
            <person name="Brodie E.L."/>
            <person name="Williams K.H."/>
            <person name="Hubbard S.S."/>
            <person name="Banfield J.F."/>
        </authorList>
    </citation>
    <scope>NUCLEOTIDE SEQUENCE [LARGE SCALE GENOMIC DNA]</scope>
</reference>
<evidence type="ECO:0000256" key="2">
    <source>
        <dbReference type="ARBA" id="ARBA00022448"/>
    </source>
</evidence>
<keyword evidence="6 7" id="KW-0066">ATP synthesis</keyword>
<dbReference type="EMBL" id="MFRA01000001">
    <property type="protein sequence ID" value="OGH93289.1"/>
    <property type="molecule type" value="Genomic_DNA"/>
</dbReference>
<comment type="caution">
    <text evidence="8">The sequence shown here is derived from an EMBL/GenBank/DDBJ whole genome shotgun (WGS) entry which is preliminary data.</text>
</comment>
<sequence>MKKQSNLQFAKALYQVTKDLPKDKLPEVIRQFFVILQKYNKLKKIDYIVEEFERYSKKQSGIKTIEIETVVKLDGKIKNKIEKVFGEDSEITEKINKEMLGGIKIKVDDTVYDASLKTQLNKLKQFLQA</sequence>
<evidence type="ECO:0000313" key="8">
    <source>
        <dbReference type="EMBL" id="OGH93289.1"/>
    </source>
</evidence>
<protein>
    <recommendedName>
        <fullName evidence="7">ATP synthase subunit delta</fullName>
    </recommendedName>
    <alternativeName>
        <fullName evidence="7">ATP synthase F(1) sector subunit delta</fullName>
    </alternativeName>
    <alternativeName>
        <fullName evidence="7">F-type ATPase subunit delta</fullName>
        <shortName evidence="7">F-ATPase subunit delta</shortName>
    </alternativeName>
</protein>
<accession>A0A1F6PAU8</accession>
<dbReference type="InterPro" id="IPR000711">
    <property type="entry name" value="ATPase_OSCP/dsu"/>
</dbReference>
<keyword evidence="5 7" id="KW-0472">Membrane</keyword>
<keyword evidence="7" id="KW-1003">Cell membrane</keyword>
<name>A0A1F6PAU8_9BACT</name>
<evidence type="ECO:0000256" key="6">
    <source>
        <dbReference type="ARBA" id="ARBA00023310"/>
    </source>
</evidence>
<evidence type="ECO:0000256" key="7">
    <source>
        <dbReference type="HAMAP-Rule" id="MF_01416"/>
    </source>
</evidence>
<organism evidence="8 9">
    <name type="scientific">Candidatus Magasanikbacteria bacterium RIFOXYD1_FULL_40_23</name>
    <dbReference type="NCBI Taxonomy" id="1798705"/>
    <lineage>
        <taxon>Bacteria</taxon>
        <taxon>Candidatus Magasanikiibacteriota</taxon>
    </lineage>
</organism>
<dbReference type="Proteomes" id="UP000176634">
    <property type="component" value="Unassembled WGS sequence"/>
</dbReference>
<comment type="subcellular location">
    <subcellularLocation>
        <location evidence="7">Cell membrane</location>
        <topology evidence="7">Peripheral membrane protein</topology>
    </subcellularLocation>
    <subcellularLocation>
        <location evidence="1">Membrane</location>
    </subcellularLocation>
</comment>
<comment type="function">
    <text evidence="7">This protein is part of the stalk that links CF(0) to CF(1). It either transmits conformational changes from CF(0) to CF(1) or is implicated in proton conduction.</text>
</comment>
<keyword evidence="2 7" id="KW-0813">Transport</keyword>
<gene>
    <name evidence="7" type="primary">atpH</name>
    <name evidence="8" type="ORF">A2563_01640</name>
</gene>
<keyword evidence="7" id="KW-0139">CF(1)</keyword>
<dbReference type="HAMAP" id="MF_01416">
    <property type="entry name" value="ATP_synth_delta_bact"/>
    <property type="match status" value="1"/>
</dbReference>
<comment type="similarity">
    <text evidence="7">Belongs to the ATPase delta chain family.</text>
</comment>
<dbReference type="AlphaFoldDB" id="A0A1F6PAU8"/>
<evidence type="ECO:0000313" key="9">
    <source>
        <dbReference type="Proteomes" id="UP000176634"/>
    </source>
</evidence>
<evidence type="ECO:0000256" key="3">
    <source>
        <dbReference type="ARBA" id="ARBA00022781"/>
    </source>
</evidence>
<dbReference type="STRING" id="1798705.A2563_01640"/>
<proteinExistence type="inferred from homology"/>
<dbReference type="GO" id="GO:0045259">
    <property type="term" value="C:proton-transporting ATP synthase complex"/>
    <property type="evidence" value="ECO:0007669"/>
    <property type="project" value="UniProtKB-KW"/>
</dbReference>
<evidence type="ECO:0000256" key="4">
    <source>
        <dbReference type="ARBA" id="ARBA00023065"/>
    </source>
</evidence>
<dbReference type="GO" id="GO:0005886">
    <property type="term" value="C:plasma membrane"/>
    <property type="evidence" value="ECO:0007669"/>
    <property type="project" value="UniProtKB-SubCell"/>
</dbReference>
<comment type="function">
    <text evidence="7">F(1)F(0) ATP synthase produces ATP from ADP in the presence of a proton or sodium gradient. F-type ATPases consist of two structural domains, F(1) containing the extramembraneous catalytic core and F(0) containing the membrane proton channel, linked together by a central stalk and a peripheral stalk. During catalysis, ATP synthesis in the catalytic domain of F(1) is coupled via a rotary mechanism of the central stalk subunits to proton translocation.</text>
</comment>
<evidence type="ECO:0000256" key="5">
    <source>
        <dbReference type="ARBA" id="ARBA00023136"/>
    </source>
</evidence>
<keyword evidence="4 7" id="KW-0406">Ion transport</keyword>
<evidence type="ECO:0000256" key="1">
    <source>
        <dbReference type="ARBA" id="ARBA00004370"/>
    </source>
</evidence>
<dbReference type="Pfam" id="PF00213">
    <property type="entry name" value="OSCP"/>
    <property type="match status" value="1"/>
</dbReference>
<dbReference type="PANTHER" id="PTHR11910">
    <property type="entry name" value="ATP SYNTHASE DELTA CHAIN"/>
    <property type="match status" value="1"/>
</dbReference>
<dbReference type="GO" id="GO:0046933">
    <property type="term" value="F:proton-transporting ATP synthase activity, rotational mechanism"/>
    <property type="evidence" value="ECO:0007669"/>
    <property type="project" value="UniProtKB-UniRule"/>
</dbReference>
<keyword evidence="3 7" id="KW-0375">Hydrogen ion transport</keyword>